<dbReference type="GO" id="GO:0005634">
    <property type="term" value="C:nucleus"/>
    <property type="evidence" value="ECO:0007669"/>
    <property type="project" value="TreeGrafter"/>
</dbReference>
<keyword evidence="2 3" id="KW-0067">ATP-binding</keyword>
<dbReference type="Proteomes" id="UP000221165">
    <property type="component" value="Unassembled WGS sequence"/>
</dbReference>
<keyword evidence="3" id="KW-0238">DNA-binding</keyword>
<proteinExistence type="inferred from homology"/>
<protein>
    <submittedName>
        <fullName evidence="5">Mcm2 3 5 family protein</fullName>
    </submittedName>
</protein>
<dbReference type="PANTHER" id="PTHR11630:SF46">
    <property type="entry name" value="DNA REPLICATION LICENSING FACTOR MCM3-RELATED"/>
    <property type="match status" value="1"/>
</dbReference>
<keyword evidence="1 3" id="KW-0547">Nucleotide-binding</keyword>
<evidence type="ECO:0000256" key="1">
    <source>
        <dbReference type="ARBA" id="ARBA00022741"/>
    </source>
</evidence>
<dbReference type="AlphaFoldDB" id="A0A2C6J8C2"/>
<dbReference type="InterPro" id="IPR003593">
    <property type="entry name" value="AAA+_ATPase"/>
</dbReference>
<dbReference type="EMBL" id="MIGC01008898">
    <property type="protein sequence ID" value="PHJ15261.1"/>
    <property type="molecule type" value="Genomic_DNA"/>
</dbReference>
<dbReference type="SMART" id="SM00350">
    <property type="entry name" value="MCM"/>
    <property type="match status" value="1"/>
</dbReference>
<dbReference type="GO" id="GO:0005524">
    <property type="term" value="F:ATP binding"/>
    <property type="evidence" value="ECO:0007669"/>
    <property type="project" value="UniProtKB-KW"/>
</dbReference>
<dbReference type="Gene3D" id="2.40.50.140">
    <property type="entry name" value="Nucleic acid-binding proteins"/>
    <property type="match status" value="1"/>
</dbReference>
<dbReference type="RefSeq" id="XP_067916995.1">
    <property type="nucleotide sequence ID" value="XM_068071029.1"/>
</dbReference>
<keyword evidence="6" id="KW-1185">Reference proteome</keyword>
<dbReference type="Pfam" id="PF17207">
    <property type="entry name" value="MCM_OB"/>
    <property type="match status" value="1"/>
</dbReference>
<dbReference type="GO" id="GO:0003697">
    <property type="term" value="F:single-stranded DNA binding"/>
    <property type="evidence" value="ECO:0007669"/>
    <property type="project" value="TreeGrafter"/>
</dbReference>
<comment type="similarity">
    <text evidence="3">Belongs to the MCM family.</text>
</comment>
<name>A0A2C6J8C2_9APIC</name>
<dbReference type="SUPFAM" id="SSF52540">
    <property type="entry name" value="P-loop containing nucleoside triphosphate hydrolases"/>
    <property type="match status" value="1"/>
</dbReference>
<dbReference type="InterPro" id="IPR012340">
    <property type="entry name" value="NA-bd_OB-fold"/>
</dbReference>
<dbReference type="Pfam" id="PF00493">
    <property type="entry name" value="MCM"/>
    <property type="match status" value="1"/>
</dbReference>
<comment type="caution">
    <text evidence="5">The sequence shown here is derived from an EMBL/GenBank/DDBJ whole genome shotgun (WGS) entry which is preliminary data.</text>
</comment>
<reference evidence="5 6" key="1">
    <citation type="journal article" date="2017" name="Int. J. Parasitol.">
        <title>The genome of the protozoan parasite Cystoisospora suis and a reverse vaccinology approach to identify vaccine candidates.</title>
        <authorList>
            <person name="Palmieri N."/>
            <person name="Shrestha A."/>
            <person name="Ruttkowski B."/>
            <person name="Beck T."/>
            <person name="Vogl C."/>
            <person name="Tomley F."/>
            <person name="Blake D.P."/>
            <person name="Joachim A."/>
        </authorList>
    </citation>
    <scope>NUCLEOTIDE SEQUENCE [LARGE SCALE GENOMIC DNA]</scope>
    <source>
        <strain evidence="5 6">Wien I</strain>
    </source>
</reference>
<gene>
    <name evidence="5" type="ORF">CSUI_010928</name>
</gene>
<dbReference type="InterPro" id="IPR027417">
    <property type="entry name" value="P-loop_NTPase"/>
</dbReference>
<feature type="domain" description="MCM C-terminal AAA(+) ATPase" evidence="4">
    <location>
        <begin position="226"/>
        <end position="419"/>
    </location>
</feature>
<dbReference type="PRINTS" id="PR01657">
    <property type="entry name" value="MCMFAMILY"/>
</dbReference>
<dbReference type="SMART" id="SM00382">
    <property type="entry name" value="AAA"/>
    <property type="match status" value="1"/>
</dbReference>
<dbReference type="GO" id="GO:0017116">
    <property type="term" value="F:single-stranded DNA helicase activity"/>
    <property type="evidence" value="ECO:0007669"/>
    <property type="project" value="TreeGrafter"/>
</dbReference>
<evidence type="ECO:0000256" key="2">
    <source>
        <dbReference type="ARBA" id="ARBA00022840"/>
    </source>
</evidence>
<dbReference type="PROSITE" id="PS50051">
    <property type="entry name" value="MCM_2"/>
    <property type="match status" value="1"/>
</dbReference>
<dbReference type="OrthoDB" id="1882346at2759"/>
<dbReference type="GO" id="GO:0000727">
    <property type="term" value="P:double-strand break repair via break-induced replication"/>
    <property type="evidence" value="ECO:0007669"/>
    <property type="project" value="TreeGrafter"/>
</dbReference>
<accession>A0A2C6J8C2</accession>
<dbReference type="Gene3D" id="3.40.50.300">
    <property type="entry name" value="P-loop containing nucleotide triphosphate hydrolases"/>
    <property type="match status" value="1"/>
</dbReference>
<evidence type="ECO:0000313" key="6">
    <source>
        <dbReference type="Proteomes" id="UP000221165"/>
    </source>
</evidence>
<dbReference type="SUPFAM" id="SSF50249">
    <property type="entry name" value="Nucleic acid-binding proteins"/>
    <property type="match status" value="1"/>
</dbReference>
<dbReference type="GO" id="GO:1902975">
    <property type="term" value="P:mitotic DNA replication initiation"/>
    <property type="evidence" value="ECO:0007669"/>
    <property type="project" value="TreeGrafter"/>
</dbReference>
<sequence>MLGWLGHDHVTPRGLSSHKVNRLVCVEGVVNRCTAVQPKLCRAVYVSEPQGGGVAGEGPGVAPGATPGVGGGSAETSQERQVYVRAFYDITNLDKDIRDTQAPPERDPTGLRVNRQELGYSHFKNVQRFFLQEAPETSPTGQLPRSVEVLVEEDLCDRVKCGDRVRVWGVYRPRMGTTNGTSTGLVRPFLIANNIQILTVAARASLMRNLPSDIHNLQTFSRRPDLLSVLTRSFAPSICGHDLVKRGLLLQLAGGIERTSAAASSHRIRGDIHILLVGDPSAGKSQLLRFVLQLMPGSVSATGRGSSGVGLTAAIVTDAETGERRVEGGAMVMADRNIVCIDEFDKMLVGDRVAIHEVMEQQTITVAKAGIHTTLNARCSVLAAANPLYGCWSDDMDYKQQLTFEDSLMSRFDLIFVVR</sequence>
<organism evidence="5 6">
    <name type="scientific">Cystoisospora suis</name>
    <dbReference type="NCBI Taxonomy" id="483139"/>
    <lineage>
        <taxon>Eukaryota</taxon>
        <taxon>Sar</taxon>
        <taxon>Alveolata</taxon>
        <taxon>Apicomplexa</taxon>
        <taxon>Conoidasida</taxon>
        <taxon>Coccidia</taxon>
        <taxon>Eucoccidiorida</taxon>
        <taxon>Eimeriorina</taxon>
        <taxon>Sarcocystidae</taxon>
        <taxon>Cystoisospora</taxon>
    </lineage>
</organism>
<dbReference type="GO" id="GO:0042555">
    <property type="term" value="C:MCM complex"/>
    <property type="evidence" value="ECO:0007669"/>
    <property type="project" value="TreeGrafter"/>
</dbReference>
<dbReference type="PANTHER" id="PTHR11630">
    <property type="entry name" value="DNA REPLICATION LICENSING FACTOR MCM FAMILY MEMBER"/>
    <property type="match status" value="1"/>
</dbReference>
<dbReference type="InterPro" id="IPR033762">
    <property type="entry name" value="MCM_OB"/>
</dbReference>
<dbReference type="InterPro" id="IPR001208">
    <property type="entry name" value="MCM_dom"/>
</dbReference>
<dbReference type="GeneID" id="94434240"/>
<evidence type="ECO:0000256" key="3">
    <source>
        <dbReference type="RuleBase" id="RU004070"/>
    </source>
</evidence>
<dbReference type="GO" id="GO:0006271">
    <property type="term" value="P:DNA strand elongation involved in DNA replication"/>
    <property type="evidence" value="ECO:0007669"/>
    <property type="project" value="TreeGrafter"/>
</dbReference>
<dbReference type="VEuPathDB" id="ToxoDB:CSUI_010928"/>
<dbReference type="InterPro" id="IPR031327">
    <property type="entry name" value="MCM"/>
</dbReference>
<evidence type="ECO:0000313" key="5">
    <source>
        <dbReference type="EMBL" id="PHJ15261.1"/>
    </source>
</evidence>
<evidence type="ECO:0000259" key="4">
    <source>
        <dbReference type="PROSITE" id="PS50051"/>
    </source>
</evidence>